<dbReference type="InterPro" id="IPR049090">
    <property type="entry name" value="TAF1C_HB"/>
</dbReference>
<evidence type="ECO:0000256" key="1">
    <source>
        <dbReference type="SAM" id="MobiDB-lite"/>
    </source>
</evidence>
<proteinExistence type="predicted"/>
<evidence type="ECO:0000313" key="5">
    <source>
        <dbReference type="Proteomes" id="UP001046870"/>
    </source>
</evidence>
<dbReference type="Pfam" id="PF20642">
    <property type="entry name" value="TAF1C_HB"/>
    <property type="match status" value="1"/>
</dbReference>
<dbReference type="PANTHER" id="PTHR15319">
    <property type="entry name" value="TATA BOX-BINDING PROTEIN ASSOCIATED FACTOR RNA POLYMERASE I SUBUNIT C"/>
    <property type="match status" value="1"/>
</dbReference>
<feature type="region of interest" description="Disordered" evidence="1">
    <location>
        <begin position="649"/>
        <end position="677"/>
    </location>
</feature>
<dbReference type="InterPro" id="IPR049087">
    <property type="entry name" value="TAF1C_beta-prop"/>
</dbReference>
<dbReference type="PANTHER" id="PTHR15319:SF1">
    <property type="entry name" value="TATA BOX-BINDING PROTEIN-ASSOCIATED FACTOR RNA POLYMERASE I SUBUNIT C"/>
    <property type="match status" value="1"/>
</dbReference>
<reference evidence="4" key="1">
    <citation type="submission" date="2021-01" db="EMBL/GenBank/DDBJ databases">
        <authorList>
            <person name="Zahm M."/>
            <person name="Roques C."/>
            <person name="Cabau C."/>
            <person name="Klopp C."/>
            <person name="Donnadieu C."/>
            <person name="Jouanno E."/>
            <person name="Lampietro C."/>
            <person name="Louis A."/>
            <person name="Herpin A."/>
            <person name="Echchiki A."/>
            <person name="Berthelot C."/>
            <person name="Parey E."/>
            <person name="Roest-Crollius H."/>
            <person name="Braasch I."/>
            <person name="Postlethwait J."/>
            <person name="Bobe J."/>
            <person name="Montfort J."/>
            <person name="Bouchez O."/>
            <person name="Begum T."/>
            <person name="Mejri S."/>
            <person name="Adams A."/>
            <person name="Chen W.-J."/>
            <person name="Guiguen Y."/>
        </authorList>
    </citation>
    <scope>NUCLEOTIDE SEQUENCE</scope>
    <source>
        <strain evidence="4">YG-15Mar2019-1</strain>
        <tissue evidence="4">Brain</tissue>
    </source>
</reference>
<dbReference type="GO" id="GO:0001650">
    <property type="term" value="C:fibrillar center"/>
    <property type="evidence" value="ECO:0007669"/>
    <property type="project" value="TreeGrafter"/>
</dbReference>
<protein>
    <recommendedName>
        <fullName evidence="6">TATA box-binding protein-associated factor RNA polymerase I subunit C</fullName>
    </recommendedName>
</protein>
<accession>A0A9D3Q681</accession>
<dbReference type="EMBL" id="JAFDVH010000006">
    <property type="protein sequence ID" value="KAG7477123.1"/>
    <property type="molecule type" value="Genomic_DNA"/>
</dbReference>
<feature type="compositionally biased region" description="Polar residues" evidence="1">
    <location>
        <begin position="913"/>
        <end position="922"/>
    </location>
</feature>
<dbReference type="Proteomes" id="UP001046870">
    <property type="component" value="Chromosome 6"/>
</dbReference>
<feature type="domain" description="TAF1C helical bundle" evidence="3">
    <location>
        <begin position="499"/>
        <end position="779"/>
    </location>
</feature>
<dbReference type="InterPro" id="IPR038801">
    <property type="entry name" value="TAF1C"/>
</dbReference>
<feature type="compositionally biased region" description="Low complexity" evidence="1">
    <location>
        <begin position="784"/>
        <end position="809"/>
    </location>
</feature>
<feature type="region of interest" description="Disordered" evidence="1">
    <location>
        <begin position="544"/>
        <end position="621"/>
    </location>
</feature>
<feature type="domain" description="TAF1C beta-propeller" evidence="2">
    <location>
        <begin position="255"/>
        <end position="391"/>
    </location>
</feature>
<evidence type="ECO:0000259" key="2">
    <source>
        <dbReference type="Pfam" id="PF20641"/>
    </source>
</evidence>
<feature type="compositionally biased region" description="Polar residues" evidence="1">
    <location>
        <begin position="871"/>
        <end position="882"/>
    </location>
</feature>
<name>A0A9D3Q681_MEGAT</name>
<keyword evidence="5" id="KW-1185">Reference proteome</keyword>
<dbReference type="GO" id="GO:0001164">
    <property type="term" value="F:RNA polymerase I core promoter sequence-specific DNA binding"/>
    <property type="evidence" value="ECO:0007669"/>
    <property type="project" value="TreeGrafter"/>
</dbReference>
<gene>
    <name evidence="4" type="ORF">MATL_G00090790</name>
</gene>
<sequence length="932" mass="103847">MTSMDRNKFPHQLFPSFYNTGPPNAKSAIDVGGWGLYGQVFEINHCLSEQAPGQLADLKFEAQHKVKGETWRPAEPTVAPFLPPNEAVRIFPGHPSAAMDFPEHMQNFYLENYQDAFGTMSSLLREHFFFGQQRLKAPARENTVKMGRMKHFLSVVKYKKCPLTYFGKAARLYSHLFDNVIHDIPPTLLAELLHEELVMQKEHASLSSLNFHRVVLEFDKNKPPRLSSKEDPFTFSLNGMIRQISVGSMQENVHIGVRSDYLCGAWMVSRTQQPLPVEVVQTQQVATCINVSPHIPGELLVTSEDGAAYLWTLGKGLLKFREEEGNLYFNAQSSWRWCDFSAHPRVMQYADRTGAELTDTRTPENCSYTLFRIGETPACKRGERVILTKYLNDVHDYHHLITTQHSCYIMDERFPCLPMVKWEHMMVDPPMFAQVLPGSAQGRTNKVLLGSQRSQELMLLQYSGGGETACCSVGPPQKLLSPRDSLNHLPAHIPHRQQRAQERLGMPTAGFTSVHSGGAEECLFVLQLSEAGDIFYQMLRPQPDQVTADTPRSGKRSGTHSGEPLEPEFASKGSGTAWWDSEAVVSDGDGEDTETQNGHESPVPEDPTSLSAQAGSSRDVMDLAAPSKKVLSRWKKWLAALFSHPEHSVKHSQSHWTLKTKELHSSRRPPQDSAQDDLLENLRKELRGAMRRKGVLVRGSTCLPPPAVPPFPDPVEPAEWPDDLSQRLTASWEGQWKSWWEEKLGMNREKKVEALRRKRRREKLARAGRRVGLSGSFTSSHSYQSDLDSLSGWSSAASAAGDSQGAWSDVDSAATSFSGQDARSEPERAKPAASESGSVASPSQPAEKAGSPSASQRPTPSRKTKRPEQDYLSSLFGSQEPQQAGEESEPPFPLASSQQTSISSSQRRPCVFPSSQGSLSSQPKKKRSRMGF</sequence>
<feature type="compositionally biased region" description="Polar residues" evidence="1">
    <location>
        <begin position="835"/>
        <end position="844"/>
    </location>
</feature>
<evidence type="ECO:0000313" key="4">
    <source>
        <dbReference type="EMBL" id="KAG7477123.1"/>
    </source>
</evidence>
<feature type="compositionally biased region" description="Basic residues" evidence="1">
    <location>
        <begin position="923"/>
        <end position="932"/>
    </location>
</feature>
<dbReference type="OrthoDB" id="2382881at2759"/>
<feature type="region of interest" description="Disordered" evidence="1">
    <location>
        <begin position="753"/>
        <end position="932"/>
    </location>
</feature>
<dbReference type="AlphaFoldDB" id="A0A9D3Q681"/>
<evidence type="ECO:0000259" key="3">
    <source>
        <dbReference type="Pfam" id="PF20642"/>
    </source>
</evidence>
<organism evidence="4 5">
    <name type="scientific">Megalops atlanticus</name>
    <name type="common">Tarpon</name>
    <name type="synonym">Clupea gigantea</name>
    <dbReference type="NCBI Taxonomy" id="7932"/>
    <lineage>
        <taxon>Eukaryota</taxon>
        <taxon>Metazoa</taxon>
        <taxon>Chordata</taxon>
        <taxon>Craniata</taxon>
        <taxon>Vertebrata</taxon>
        <taxon>Euteleostomi</taxon>
        <taxon>Actinopterygii</taxon>
        <taxon>Neopterygii</taxon>
        <taxon>Teleostei</taxon>
        <taxon>Elopiformes</taxon>
        <taxon>Megalopidae</taxon>
        <taxon>Megalops</taxon>
    </lineage>
</organism>
<evidence type="ECO:0008006" key="6">
    <source>
        <dbReference type="Google" id="ProtNLM"/>
    </source>
</evidence>
<feature type="compositionally biased region" description="Basic residues" evidence="1">
    <location>
        <begin position="756"/>
        <end position="769"/>
    </location>
</feature>
<dbReference type="Pfam" id="PF20641">
    <property type="entry name" value="TAF1C_beta-prop"/>
    <property type="match status" value="1"/>
</dbReference>
<feature type="compositionally biased region" description="Low complexity" evidence="1">
    <location>
        <begin position="896"/>
        <end position="906"/>
    </location>
</feature>
<comment type="caution">
    <text evidence="4">The sequence shown here is derived from an EMBL/GenBank/DDBJ whole genome shotgun (WGS) entry which is preliminary data.</text>
</comment>